<keyword evidence="2" id="KW-1185">Reference proteome</keyword>
<dbReference type="EMBL" id="CAUEEQ010001541">
    <property type="protein sequence ID" value="CAJ0920120.1"/>
    <property type="molecule type" value="Genomic_DNA"/>
</dbReference>
<protein>
    <submittedName>
        <fullName evidence="1">Uncharacterized protein</fullName>
    </submittedName>
</protein>
<gene>
    <name evidence="1" type="ORF">RIMI_LOCUS1196475</name>
</gene>
<evidence type="ECO:0000313" key="1">
    <source>
        <dbReference type="EMBL" id="CAJ0920120.1"/>
    </source>
</evidence>
<name>A0ABN9KST8_9NEOB</name>
<organism evidence="1 2">
    <name type="scientific">Ranitomeya imitator</name>
    <name type="common">mimic poison frog</name>
    <dbReference type="NCBI Taxonomy" id="111125"/>
    <lineage>
        <taxon>Eukaryota</taxon>
        <taxon>Metazoa</taxon>
        <taxon>Chordata</taxon>
        <taxon>Craniata</taxon>
        <taxon>Vertebrata</taxon>
        <taxon>Euteleostomi</taxon>
        <taxon>Amphibia</taxon>
        <taxon>Batrachia</taxon>
        <taxon>Anura</taxon>
        <taxon>Neobatrachia</taxon>
        <taxon>Hyloidea</taxon>
        <taxon>Dendrobatidae</taxon>
        <taxon>Dendrobatinae</taxon>
        <taxon>Ranitomeya</taxon>
    </lineage>
</organism>
<sequence>MPPLLLPALAPVASSGPRRPRLLPALAPVALLWSMPPLLLPVWASLPSDRHKLGESGCIQHSGADI</sequence>
<proteinExistence type="predicted"/>
<comment type="caution">
    <text evidence="1">The sequence shown here is derived from an EMBL/GenBank/DDBJ whole genome shotgun (WGS) entry which is preliminary data.</text>
</comment>
<reference evidence="1" key="1">
    <citation type="submission" date="2023-07" db="EMBL/GenBank/DDBJ databases">
        <authorList>
            <person name="Stuckert A."/>
        </authorList>
    </citation>
    <scope>NUCLEOTIDE SEQUENCE</scope>
</reference>
<dbReference type="Proteomes" id="UP001176940">
    <property type="component" value="Unassembled WGS sequence"/>
</dbReference>
<evidence type="ECO:0000313" key="2">
    <source>
        <dbReference type="Proteomes" id="UP001176940"/>
    </source>
</evidence>
<accession>A0ABN9KST8</accession>